<evidence type="ECO:0000256" key="13">
    <source>
        <dbReference type="ARBA" id="ARBA00023002"/>
    </source>
</evidence>
<feature type="transmembrane region" description="Helical" evidence="21">
    <location>
        <begin position="140"/>
        <end position="160"/>
    </location>
</feature>
<comment type="similarity">
    <text evidence="4 18">Belongs to the sterol desaturase family. SCS7 subfamily.</text>
</comment>
<evidence type="ECO:0000256" key="18">
    <source>
        <dbReference type="PIRNR" id="PIRNR005149"/>
    </source>
</evidence>
<evidence type="ECO:0000256" key="4">
    <source>
        <dbReference type="ARBA" id="ARBA00005747"/>
    </source>
</evidence>
<comment type="function">
    <text evidence="18">Ceramide hydroxylase involved in the hydroxylation of sphingolipid-associated very long chain fatty acids. Postulated to hydroxylate the very long chain fatty acid of dihydroceramides and phytoceramides at C-2.</text>
</comment>
<dbReference type="AlphaFoldDB" id="A0A0F7SH50"/>
<feature type="transmembrane region" description="Helical" evidence="21">
    <location>
        <begin position="286"/>
        <end position="305"/>
    </location>
</feature>
<keyword evidence="6 20" id="KW-0349">Heme</keyword>
<evidence type="ECO:0000256" key="19">
    <source>
        <dbReference type="PIRSR" id="PIRSR005149-1"/>
    </source>
</evidence>
<keyword evidence="14 18" id="KW-0408">Iron</keyword>
<name>A0A0F7SH50_PHARH</name>
<evidence type="ECO:0000256" key="8">
    <source>
        <dbReference type="ARBA" id="ARBA00022723"/>
    </source>
</evidence>
<organism evidence="23">
    <name type="scientific">Phaffia rhodozyma</name>
    <name type="common">Yeast</name>
    <name type="synonym">Xanthophyllomyces dendrorhous</name>
    <dbReference type="NCBI Taxonomy" id="264483"/>
    <lineage>
        <taxon>Eukaryota</taxon>
        <taxon>Fungi</taxon>
        <taxon>Dikarya</taxon>
        <taxon>Basidiomycota</taxon>
        <taxon>Agaricomycotina</taxon>
        <taxon>Tremellomycetes</taxon>
        <taxon>Cystofilobasidiales</taxon>
        <taxon>Mrakiaceae</taxon>
        <taxon>Phaffia</taxon>
    </lineage>
</organism>
<comment type="subcellular location">
    <subcellularLocation>
        <location evidence="1">Endoplasmic reticulum membrane</location>
        <topology evidence="1">Multi-pass membrane protein</topology>
    </subcellularLocation>
</comment>
<evidence type="ECO:0000256" key="6">
    <source>
        <dbReference type="ARBA" id="ARBA00022617"/>
    </source>
</evidence>
<keyword evidence="16 18" id="KW-0472">Membrane</keyword>
<dbReference type="EMBL" id="LN483143">
    <property type="protein sequence ID" value="CDZ96362.1"/>
    <property type="molecule type" value="Genomic_DNA"/>
</dbReference>
<feature type="binding site" evidence="19">
    <location>
        <position position="328"/>
    </location>
    <ligand>
        <name>Zn(2+)</name>
        <dbReference type="ChEBI" id="CHEBI:29105"/>
        <label>1</label>
    </ligand>
</feature>
<dbReference type="Pfam" id="PF00173">
    <property type="entry name" value="Cyt-b5"/>
    <property type="match status" value="1"/>
</dbReference>
<dbReference type="GO" id="GO:0080132">
    <property type="term" value="F:fatty acid 2-hydroxylase activity"/>
    <property type="evidence" value="ECO:0007669"/>
    <property type="project" value="InterPro"/>
</dbReference>
<keyword evidence="17 18" id="KW-0275">Fatty acid biosynthesis</keyword>
<dbReference type="Gene3D" id="3.10.120.10">
    <property type="entry name" value="Cytochrome b5-like heme/steroid binding domain"/>
    <property type="match status" value="1"/>
</dbReference>
<accession>A0A0F7SH50</accession>
<keyword evidence="10 18" id="KW-0276">Fatty acid metabolism</keyword>
<dbReference type="PANTHER" id="PTHR12863">
    <property type="entry name" value="FATTY ACID HYDROXYLASE"/>
    <property type="match status" value="1"/>
</dbReference>
<evidence type="ECO:0000313" key="23">
    <source>
        <dbReference type="EMBL" id="CDZ96362.1"/>
    </source>
</evidence>
<feature type="domain" description="Cytochrome b5 heme-binding" evidence="22">
    <location>
        <begin position="9"/>
        <end position="64"/>
    </location>
</feature>
<keyword evidence="7 21" id="KW-0812">Transmembrane</keyword>
<evidence type="ECO:0000256" key="15">
    <source>
        <dbReference type="ARBA" id="ARBA00023098"/>
    </source>
</evidence>
<dbReference type="Pfam" id="PF04116">
    <property type="entry name" value="FA_hydroxylase"/>
    <property type="match status" value="1"/>
</dbReference>
<feature type="binding site" description="axial binding residue" evidence="20">
    <location>
        <position position="49"/>
    </location>
    <ligand>
        <name>heme</name>
        <dbReference type="ChEBI" id="CHEBI:30413"/>
    </ligand>
    <ligandPart>
        <name>Fe</name>
        <dbReference type="ChEBI" id="CHEBI:18248"/>
    </ligandPart>
</feature>
<evidence type="ECO:0000256" key="14">
    <source>
        <dbReference type="ARBA" id="ARBA00023004"/>
    </source>
</evidence>
<reference evidence="23" key="1">
    <citation type="submission" date="2014-08" db="EMBL/GenBank/DDBJ databases">
        <authorList>
            <person name="Sharma Rahul"/>
            <person name="Thines Marco"/>
        </authorList>
    </citation>
    <scope>NUCLEOTIDE SEQUENCE</scope>
</reference>
<protein>
    <recommendedName>
        <fullName evidence="18">Ceramide very long chain fatty acid hydroxylase</fullName>
        <ecNumber evidence="18">1.-.-.-</ecNumber>
    </recommendedName>
</protein>
<dbReference type="PIRSF" id="PIRSF005149">
    <property type="entry name" value="IPC-B_HD"/>
    <property type="match status" value="1"/>
</dbReference>
<feature type="binding site" evidence="19">
    <location>
        <position position="221"/>
    </location>
    <ligand>
        <name>Zn(2+)</name>
        <dbReference type="ChEBI" id="CHEBI:29105"/>
        <label>1</label>
    </ligand>
</feature>
<dbReference type="GO" id="GO:0006633">
    <property type="term" value="P:fatty acid biosynthetic process"/>
    <property type="evidence" value="ECO:0007669"/>
    <property type="project" value="UniProtKB-KW"/>
</dbReference>
<keyword evidence="15 18" id="KW-0443">Lipid metabolism</keyword>
<dbReference type="InterPro" id="IPR018506">
    <property type="entry name" value="Cyt_B5_heme-BS"/>
</dbReference>
<evidence type="ECO:0000256" key="17">
    <source>
        <dbReference type="ARBA" id="ARBA00023160"/>
    </source>
</evidence>
<evidence type="ECO:0000256" key="2">
    <source>
        <dbReference type="ARBA" id="ARBA00004991"/>
    </source>
</evidence>
<dbReference type="InterPro" id="IPR014430">
    <property type="entry name" value="Scs7"/>
</dbReference>
<evidence type="ECO:0000256" key="5">
    <source>
        <dbReference type="ARBA" id="ARBA00022516"/>
    </source>
</evidence>
<dbReference type="InterPro" id="IPR001199">
    <property type="entry name" value="Cyt_B5-like_heme/steroid-bd"/>
</dbReference>
<dbReference type="InterPro" id="IPR006694">
    <property type="entry name" value="Fatty_acid_hydroxylase"/>
</dbReference>
<evidence type="ECO:0000256" key="7">
    <source>
        <dbReference type="ARBA" id="ARBA00022692"/>
    </source>
</evidence>
<keyword evidence="12 21" id="KW-1133">Transmembrane helix</keyword>
<feature type="binding site" evidence="19">
    <location>
        <position position="325"/>
    </location>
    <ligand>
        <name>Zn(2+)</name>
        <dbReference type="ChEBI" id="CHEBI:29105"/>
        <label>1</label>
    </ligand>
</feature>
<dbReference type="PROSITE" id="PS00191">
    <property type="entry name" value="CYTOCHROME_B5_1"/>
    <property type="match status" value="1"/>
</dbReference>
<dbReference type="PROSITE" id="PS50255">
    <property type="entry name" value="CYTOCHROME_B5_2"/>
    <property type="match status" value="1"/>
</dbReference>
<evidence type="ECO:0000256" key="11">
    <source>
        <dbReference type="ARBA" id="ARBA00022833"/>
    </source>
</evidence>
<evidence type="ECO:0000259" key="22">
    <source>
        <dbReference type="PROSITE" id="PS50255"/>
    </source>
</evidence>
<evidence type="ECO:0000256" key="9">
    <source>
        <dbReference type="ARBA" id="ARBA00022824"/>
    </source>
</evidence>
<feature type="binding site" evidence="19">
    <location>
        <position position="306"/>
    </location>
    <ligand>
        <name>Zn(2+)</name>
        <dbReference type="ChEBI" id="CHEBI:29105"/>
        <label>1</label>
    </ligand>
</feature>
<feature type="binding site" description="axial binding residue" evidence="20">
    <location>
        <position position="22"/>
    </location>
    <ligand>
        <name>heme</name>
        <dbReference type="ChEBI" id="CHEBI:30413"/>
    </ligand>
    <ligandPart>
        <name>Fe</name>
        <dbReference type="ChEBI" id="CHEBI:18248"/>
    </ligandPart>
</feature>
<feature type="binding site" evidence="19">
    <location>
        <position position="249"/>
    </location>
    <ligand>
        <name>Zn(2+)</name>
        <dbReference type="ChEBI" id="CHEBI:29105"/>
        <label>1</label>
    </ligand>
</feature>
<dbReference type="InterPro" id="IPR036400">
    <property type="entry name" value="Cyt_B5-like_heme/steroid_sf"/>
</dbReference>
<evidence type="ECO:0000256" key="3">
    <source>
        <dbReference type="ARBA" id="ARBA00005189"/>
    </source>
</evidence>
<comment type="pathway">
    <text evidence="3">Lipid metabolism.</text>
</comment>
<keyword evidence="13 18" id="KW-0560">Oxidoreductase</keyword>
<evidence type="ECO:0000256" key="10">
    <source>
        <dbReference type="ARBA" id="ARBA00022832"/>
    </source>
</evidence>
<keyword evidence="8 18" id="KW-0479">Metal-binding</keyword>
<evidence type="ECO:0000256" key="1">
    <source>
        <dbReference type="ARBA" id="ARBA00004477"/>
    </source>
</evidence>
<keyword evidence="11 19" id="KW-0862">Zinc</keyword>
<dbReference type="PANTHER" id="PTHR12863:SF1">
    <property type="entry name" value="FATTY ACID 2-HYDROXYLASE"/>
    <property type="match status" value="1"/>
</dbReference>
<dbReference type="GO" id="GO:0005789">
    <property type="term" value="C:endoplasmic reticulum membrane"/>
    <property type="evidence" value="ECO:0007669"/>
    <property type="project" value="UniProtKB-SubCell"/>
</dbReference>
<evidence type="ECO:0000256" key="16">
    <source>
        <dbReference type="ARBA" id="ARBA00023136"/>
    </source>
</evidence>
<comment type="cofactor">
    <cofactor evidence="20">
        <name>Fe cation</name>
        <dbReference type="ChEBI" id="CHEBI:24875"/>
    </cofactor>
</comment>
<dbReference type="GO" id="GO:0005506">
    <property type="term" value="F:iron ion binding"/>
    <property type="evidence" value="ECO:0007669"/>
    <property type="project" value="UniProtKB-UniRule"/>
</dbReference>
<keyword evidence="9 18" id="KW-0256">Endoplasmic reticulum</keyword>
<evidence type="ECO:0000256" key="12">
    <source>
        <dbReference type="ARBA" id="ARBA00022989"/>
    </source>
</evidence>
<feature type="binding site" evidence="19">
    <location>
        <position position="245"/>
    </location>
    <ligand>
        <name>Zn(2+)</name>
        <dbReference type="ChEBI" id="CHEBI:29105"/>
        <label>1</label>
    </ligand>
</feature>
<proteinExistence type="inferred from homology"/>
<dbReference type="GO" id="GO:0020037">
    <property type="term" value="F:heme binding"/>
    <property type="evidence" value="ECO:0007669"/>
    <property type="project" value="InterPro"/>
</dbReference>
<feature type="binding site" evidence="19">
    <location>
        <position position="226"/>
    </location>
    <ligand>
        <name>Zn(2+)</name>
        <dbReference type="ChEBI" id="CHEBI:29105"/>
        <label>1</label>
    </ligand>
</feature>
<feature type="binding site" evidence="19">
    <location>
        <position position="310"/>
    </location>
    <ligand>
        <name>Zn(2+)</name>
        <dbReference type="ChEBI" id="CHEBI:29105"/>
        <label>1</label>
    </ligand>
</feature>
<evidence type="ECO:0000256" key="20">
    <source>
        <dbReference type="PIRSR" id="PIRSR005149-50"/>
    </source>
</evidence>
<keyword evidence="5 18" id="KW-0444">Lipid biosynthesis</keyword>
<feature type="binding site" evidence="19">
    <location>
        <position position="329"/>
    </location>
    <ligand>
        <name>Zn(2+)</name>
        <dbReference type="ChEBI" id="CHEBI:29105"/>
        <label>1</label>
    </ligand>
</feature>
<sequence>MPALLVHHNGKRYDVSSFLAYHPGGAECIKALEGQDVTEAMRASGGHEHSEAAWEMMEDLQTTVDPDWVAPDGFVPEDTDVAHDFKQSKFLDLNKALLPQLWNAKMSKAFYLSQVHQPRHLPRSALLFGPAYLEVFTKTYWFIVPLIWLPIAMFLAYVSAVQFSNPHLHLTARSIFDNAYDDLRDTGRVAAPHVSDRALNKSTICLGLGGVIWTLLEYVFHRFLFHLDELLPSNSKAFTIHFLMHGVHHYLPMDPYRLVMPPVMFFTLQLPMTTLAHTIIAWGDGAGAWGIIAGAFFGYVCYDCFHYASHHIQMTGYFDRQRKYHLEHHYKNYELGFGVTSKFWDWVFNTTYEAVRPNKASTAKVNAKC</sequence>
<feature type="binding site" evidence="19">
    <location>
        <position position="248"/>
    </location>
    <ligand>
        <name>Zn(2+)</name>
        <dbReference type="ChEBI" id="CHEBI:29105"/>
        <label>1</label>
    </ligand>
</feature>
<dbReference type="SUPFAM" id="SSF55856">
    <property type="entry name" value="Cytochrome b5-like heme/steroid binding domain"/>
    <property type="match status" value="1"/>
</dbReference>
<comment type="pathway">
    <text evidence="2">Sphingolipid metabolism.</text>
</comment>
<dbReference type="EC" id="1.-.-.-" evidence="18"/>
<comment type="cofactor">
    <cofactor evidence="18 19">
        <name>Zn(2+)</name>
        <dbReference type="ChEBI" id="CHEBI:29105"/>
    </cofactor>
    <text evidence="18 19">Binds 2 Zn(2+) ions per subunit that likely form a catalytic dimetal center.</text>
</comment>
<evidence type="ECO:0000256" key="21">
    <source>
        <dbReference type="SAM" id="Phobius"/>
    </source>
</evidence>